<protein>
    <recommendedName>
        <fullName evidence="8">Methyltransferase</fullName>
        <ecNumber evidence="8">2.1.1.-</ecNumber>
    </recommendedName>
</protein>
<dbReference type="InterPro" id="IPR003115">
    <property type="entry name" value="ParB_N"/>
</dbReference>
<accession>A0A1I7FV69</accession>
<evidence type="ECO:0000256" key="6">
    <source>
        <dbReference type="ARBA" id="ARBA00023125"/>
    </source>
</evidence>
<dbReference type="SUPFAM" id="SSF110849">
    <property type="entry name" value="ParB/Sulfiredoxin"/>
    <property type="match status" value="1"/>
</dbReference>
<evidence type="ECO:0000256" key="7">
    <source>
        <dbReference type="ARBA" id="ARBA00049120"/>
    </source>
</evidence>
<dbReference type="CDD" id="cd16401">
    <property type="entry name" value="ParB_N_like_MT"/>
    <property type="match status" value="1"/>
</dbReference>
<dbReference type="SUPFAM" id="SSF53335">
    <property type="entry name" value="S-adenosyl-L-methionine-dependent methyltransferases"/>
    <property type="match status" value="1"/>
</dbReference>
<dbReference type="InterPro" id="IPR002941">
    <property type="entry name" value="DNA_methylase_N4/N6"/>
</dbReference>
<evidence type="ECO:0000256" key="4">
    <source>
        <dbReference type="ARBA" id="ARBA00022691"/>
    </source>
</evidence>
<dbReference type="InterPro" id="IPR015840">
    <property type="entry name" value="DNA_MeTrfase_ParB"/>
</dbReference>
<dbReference type="GO" id="GO:0032259">
    <property type="term" value="P:methylation"/>
    <property type="evidence" value="ECO:0007669"/>
    <property type="project" value="UniProtKB-KW"/>
</dbReference>
<dbReference type="EC" id="2.1.1.-" evidence="8"/>
<sequence length="494" mass="55864">MRLTLMPASAGFLFVVHWGDPMNIQRVPVGQINPSPYNPRIDLHPGDPVYEKLRRSIAEFGLVEPIVWNQRTGRVVGGHQRLKVLQEMGITETEVVVVDLDDTREKALNIALNKIQGEWDMPKLKDLLEELDTGELDIEITGFDLAEVEDLLTRFTEDDEDDEHFDVAKALQEIVDARIQPGEVWRLGQHLLICGDSTDDEVWRRLLGDVKVDLIVTSPPYNVGINYATYKDSKARDEYLDFIREVGTNILLHLAPGRFVAWNVGVSPDSYPHYHVVTLEQCGLQFYRQIVWEKSGVPYPIFQTTRRTKKARHYKPNYKHEVVYVLRKEDAEDVQLPTVQCPVCDGSGMVEGMEHPVTHEMLVLMTWGEPEKGDKIQPLKKYANDVWHIVQSQATTDLPTLGTKSSGLEKGGKKSHMVKAHPAAFPVELPRAVMTFLTAEGESVLDPFCGSGSTIIAAEKMGRVAYGIEFDPIYCELAMRRWEEFTGQEATKLA</sequence>
<dbReference type="InterPro" id="IPR001091">
    <property type="entry name" value="RM_Methyltransferase"/>
</dbReference>
<dbReference type="STRING" id="392015.SAMN05421543_101467"/>
<comment type="catalytic activity">
    <reaction evidence="7">
        <text>a 2'-deoxycytidine in DNA + S-adenosyl-L-methionine = an N(4)-methyl-2'-deoxycytidine in DNA + S-adenosyl-L-homocysteine + H(+)</text>
        <dbReference type="Rhea" id="RHEA:16857"/>
        <dbReference type="Rhea" id="RHEA-COMP:11369"/>
        <dbReference type="Rhea" id="RHEA-COMP:13674"/>
        <dbReference type="ChEBI" id="CHEBI:15378"/>
        <dbReference type="ChEBI" id="CHEBI:57856"/>
        <dbReference type="ChEBI" id="CHEBI:59789"/>
        <dbReference type="ChEBI" id="CHEBI:85452"/>
        <dbReference type="ChEBI" id="CHEBI:137933"/>
        <dbReference type="EC" id="2.1.1.113"/>
    </reaction>
</comment>
<dbReference type="GO" id="GO:0008170">
    <property type="term" value="F:N-methyltransferase activity"/>
    <property type="evidence" value="ECO:0007669"/>
    <property type="project" value="InterPro"/>
</dbReference>
<evidence type="ECO:0000256" key="3">
    <source>
        <dbReference type="ARBA" id="ARBA00022679"/>
    </source>
</evidence>
<dbReference type="Gene3D" id="3.40.50.150">
    <property type="entry name" value="Vaccinia Virus protein VP39"/>
    <property type="match status" value="1"/>
</dbReference>
<dbReference type="AlphaFoldDB" id="A0A1I7FV69"/>
<keyword evidence="5" id="KW-0680">Restriction system</keyword>
<evidence type="ECO:0000313" key="11">
    <source>
        <dbReference type="Proteomes" id="UP000183508"/>
    </source>
</evidence>
<dbReference type="PRINTS" id="PR00508">
    <property type="entry name" value="S21N4MTFRASE"/>
</dbReference>
<dbReference type="PANTHER" id="PTHR13370:SF3">
    <property type="entry name" value="TRNA (GUANINE(10)-N2)-METHYLTRANSFERASE HOMOLOG"/>
    <property type="match status" value="1"/>
</dbReference>
<dbReference type="InterPro" id="IPR029063">
    <property type="entry name" value="SAM-dependent_MTases_sf"/>
</dbReference>
<keyword evidence="11" id="KW-1185">Reference proteome</keyword>
<keyword evidence="3" id="KW-0808">Transferase</keyword>
<evidence type="ECO:0000313" key="10">
    <source>
        <dbReference type="EMBL" id="SFU40030.1"/>
    </source>
</evidence>
<dbReference type="GO" id="GO:0009307">
    <property type="term" value="P:DNA restriction-modification system"/>
    <property type="evidence" value="ECO:0007669"/>
    <property type="project" value="UniProtKB-KW"/>
</dbReference>
<dbReference type="Gene3D" id="3.90.1530.10">
    <property type="entry name" value="Conserved hypothetical protein from pyrococcus furiosus pfu- 392566-001, ParB domain"/>
    <property type="match status" value="1"/>
</dbReference>
<dbReference type="CDD" id="cd02440">
    <property type="entry name" value="AdoMet_MTases"/>
    <property type="match status" value="1"/>
</dbReference>
<evidence type="ECO:0000256" key="2">
    <source>
        <dbReference type="ARBA" id="ARBA00022603"/>
    </source>
</evidence>
<dbReference type="Proteomes" id="UP000183508">
    <property type="component" value="Unassembled WGS sequence"/>
</dbReference>
<gene>
    <name evidence="10" type="ORF">SAMN05421543_101467</name>
</gene>
<dbReference type="GO" id="GO:0015667">
    <property type="term" value="F:site-specific DNA-methyltransferase (cytosine-N4-specific) activity"/>
    <property type="evidence" value="ECO:0007669"/>
    <property type="project" value="UniProtKB-EC"/>
</dbReference>
<dbReference type="GO" id="GO:0005737">
    <property type="term" value="C:cytoplasm"/>
    <property type="evidence" value="ECO:0007669"/>
    <property type="project" value="TreeGrafter"/>
</dbReference>
<dbReference type="PIRSF" id="PIRSF036758">
    <property type="entry name" value="Aden_M_ParB"/>
    <property type="match status" value="1"/>
</dbReference>
<proteinExistence type="inferred from homology"/>
<dbReference type="Pfam" id="PF02195">
    <property type="entry name" value="ParB_N"/>
    <property type="match status" value="1"/>
</dbReference>
<dbReference type="InterPro" id="IPR036086">
    <property type="entry name" value="ParB/Sulfiredoxin_sf"/>
</dbReference>
<dbReference type="SMART" id="SM00470">
    <property type="entry name" value="ParB"/>
    <property type="match status" value="1"/>
</dbReference>
<reference evidence="11" key="1">
    <citation type="submission" date="2016-10" db="EMBL/GenBank/DDBJ databases">
        <authorList>
            <person name="Varghese N."/>
        </authorList>
    </citation>
    <scope>NUCLEOTIDE SEQUENCE [LARGE SCALE GENOMIC DNA]</scope>
    <source>
        <strain evidence="11">DSM 17980</strain>
    </source>
</reference>
<evidence type="ECO:0000256" key="8">
    <source>
        <dbReference type="RuleBase" id="RU362026"/>
    </source>
</evidence>
<evidence type="ECO:0000256" key="1">
    <source>
        <dbReference type="ARBA" id="ARBA00010203"/>
    </source>
</evidence>
<dbReference type="InterPro" id="IPR017985">
    <property type="entry name" value="MeTrfase_CN4_CS"/>
</dbReference>
<dbReference type="EMBL" id="FPBV01000001">
    <property type="protein sequence ID" value="SFU40030.1"/>
    <property type="molecule type" value="Genomic_DNA"/>
</dbReference>
<evidence type="ECO:0000259" key="9">
    <source>
        <dbReference type="SMART" id="SM00470"/>
    </source>
</evidence>
<organism evidence="10 11">
    <name type="scientific">Alicyclobacillus macrosporangiidus</name>
    <dbReference type="NCBI Taxonomy" id="392015"/>
    <lineage>
        <taxon>Bacteria</taxon>
        <taxon>Bacillati</taxon>
        <taxon>Bacillota</taxon>
        <taxon>Bacilli</taxon>
        <taxon>Bacillales</taxon>
        <taxon>Alicyclobacillaceae</taxon>
        <taxon>Alicyclobacillus</taxon>
    </lineage>
</organism>
<dbReference type="PROSITE" id="PS00093">
    <property type="entry name" value="N4_MTASE"/>
    <property type="match status" value="1"/>
</dbReference>
<keyword evidence="2 10" id="KW-0489">Methyltransferase</keyword>
<evidence type="ECO:0000256" key="5">
    <source>
        <dbReference type="ARBA" id="ARBA00022747"/>
    </source>
</evidence>
<keyword evidence="4" id="KW-0949">S-adenosyl-L-methionine</keyword>
<feature type="domain" description="ParB-like N-terminal" evidence="9">
    <location>
        <begin position="25"/>
        <end position="114"/>
    </location>
</feature>
<dbReference type="GO" id="GO:0003677">
    <property type="term" value="F:DNA binding"/>
    <property type="evidence" value="ECO:0007669"/>
    <property type="project" value="UniProtKB-KW"/>
</dbReference>
<dbReference type="Pfam" id="PF01555">
    <property type="entry name" value="N6_N4_Mtase"/>
    <property type="match status" value="1"/>
</dbReference>
<comment type="similarity">
    <text evidence="1">Belongs to the N(4)/N(6)-methyltransferase family. N(4) subfamily.</text>
</comment>
<keyword evidence="6" id="KW-0238">DNA-binding</keyword>
<name>A0A1I7FV69_9BACL</name>
<dbReference type="PANTHER" id="PTHR13370">
    <property type="entry name" value="RNA METHYLASE-RELATED"/>
    <property type="match status" value="1"/>
</dbReference>